<evidence type="ECO:0000256" key="7">
    <source>
        <dbReference type="RuleBase" id="RU003837"/>
    </source>
</evidence>
<dbReference type="HAMAP" id="MF_00198">
    <property type="entry name" value="Spermidine_synth"/>
    <property type="match status" value="1"/>
</dbReference>
<comment type="pathway">
    <text evidence="4">Amine and polyamine biosynthesis; spermidine biosynthesis; spermidine from putrescine: step 1/1.</text>
</comment>
<gene>
    <name evidence="4" type="primary">speE</name>
    <name evidence="9" type="ORF">CF15_03015</name>
</gene>
<dbReference type="GO" id="GO:0050314">
    <property type="term" value="F:sym-norspermidine synthase activity"/>
    <property type="evidence" value="ECO:0007669"/>
    <property type="project" value="UniProtKB-ARBA"/>
</dbReference>
<evidence type="ECO:0000259" key="8">
    <source>
        <dbReference type="PROSITE" id="PS51006"/>
    </source>
</evidence>
<dbReference type="Proteomes" id="UP000053352">
    <property type="component" value="Unassembled WGS sequence"/>
</dbReference>
<accession>A0A0V8RUR5</accession>
<dbReference type="Pfam" id="PF17284">
    <property type="entry name" value="Spermine_synt_N"/>
    <property type="match status" value="1"/>
</dbReference>
<dbReference type="Gene3D" id="3.40.50.150">
    <property type="entry name" value="Vaccinia Virus protein VP39"/>
    <property type="match status" value="1"/>
</dbReference>
<dbReference type="NCBIfam" id="TIGR00417">
    <property type="entry name" value="speE"/>
    <property type="match status" value="1"/>
</dbReference>
<organism evidence="9 10">
    <name type="scientific">Pyrodictium occultum</name>
    <dbReference type="NCBI Taxonomy" id="2309"/>
    <lineage>
        <taxon>Archaea</taxon>
        <taxon>Thermoproteota</taxon>
        <taxon>Thermoprotei</taxon>
        <taxon>Desulfurococcales</taxon>
        <taxon>Pyrodictiaceae</taxon>
        <taxon>Pyrodictium</taxon>
    </lineage>
</organism>
<keyword evidence="10" id="KW-1185">Reference proteome</keyword>
<dbReference type="InterPro" id="IPR035246">
    <property type="entry name" value="Spermidine_synt_N"/>
</dbReference>
<feature type="active site" description="Proton acceptor" evidence="4 5">
    <location>
        <position position="163"/>
    </location>
</feature>
<dbReference type="InterPro" id="IPR029063">
    <property type="entry name" value="SAM-dependent_MTases_sf"/>
</dbReference>
<comment type="caution">
    <text evidence="4">Lacks conserved residue(s) required for the propagation of feature annotation.</text>
</comment>
<dbReference type="PANTHER" id="PTHR11558:SF11">
    <property type="entry name" value="SPERMIDINE SYNTHASE"/>
    <property type="match status" value="1"/>
</dbReference>
<evidence type="ECO:0000256" key="1">
    <source>
        <dbReference type="ARBA" id="ARBA00007867"/>
    </source>
</evidence>
<evidence type="ECO:0000313" key="9">
    <source>
        <dbReference type="EMBL" id="KSW11791.1"/>
    </source>
</evidence>
<dbReference type="OrthoDB" id="10538at2157"/>
<dbReference type="InterPro" id="IPR001045">
    <property type="entry name" value="Spermi_synthase"/>
</dbReference>
<dbReference type="PROSITE" id="PS51006">
    <property type="entry name" value="PABS_2"/>
    <property type="match status" value="1"/>
</dbReference>
<comment type="similarity">
    <text evidence="1 4 6">Belongs to the spermidine/spermine synthase family.</text>
</comment>
<dbReference type="EC" id="2.5.1.16" evidence="4"/>
<keyword evidence="4 7" id="KW-0745">Spermidine biosynthesis</keyword>
<dbReference type="AlphaFoldDB" id="A0A0V8RUR5"/>
<dbReference type="GO" id="GO:0008295">
    <property type="term" value="P:spermidine biosynthetic process"/>
    <property type="evidence" value="ECO:0007669"/>
    <property type="project" value="UniProtKB-UniRule"/>
</dbReference>
<feature type="binding site" evidence="4">
    <location>
        <position position="35"/>
    </location>
    <ligand>
        <name>S-methyl-5'-thioadenosine</name>
        <dbReference type="ChEBI" id="CHEBI:17509"/>
    </ligand>
</feature>
<dbReference type="InterPro" id="IPR037163">
    <property type="entry name" value="Spermidine_synt_N_sf"/>
</dbReference>
<dbReference type="GO" id="GO:0010487">
    <property type="term" value="F:thermospermine synthase activity"/>
    <property type="evidence" value="ECO:0007669"/>
    <property type="project" value="UniProtKB-ARBA"/>
</dbReference>
<evidence type="ECO:0000256" key="4">
    <source>
        <dbReference type="HAMAP-Rule" id="MF_00198"/>
    </source>
</evidence>
<feature type="binding site" evidence="4">
    <location>
        <position position="90"/>
    </location>
    <ligand>
        <name>spermidine</name>
        <dbReference type="ChEBI" id="CHEBI:57834"/>
    </ligand>
</feature>
<dbReference type="Pfam" id="PF01564">
    <property type="entry name" value="Spermine_synth"/>
    <property type="match status" value="1"/>
</dbReference>
<feature type="domain" description="PABS" evidence="8">
    <location>
        <begin position="1"/>
        <end position="244"/>
    </location>
</feature>
<comment type="function">
    <text evidence="4">Catalyzes the irreversible transfer of a propylamine group from the amino donor S-adenosylmethioninamine (decarboxy-AdoMet) to putrescine (1,4-diaminobutane) to yield spermidine.</text>
</comment>
<dbReference type="PANTHER" id="PTHR11558">
    <property type="entry name" value="SPERMIDINE/SPERMINE SYNTHASE"/>
    <property type="match status" value="1"/>
</dbReference>
<keyword evidence="3 4" id="KW-0620">Polyamine biosynthesis</keyword>
<feature type="binding site" evidence="4">
    <location>
        <position position="66"/>
    </location>
    <ligand>
        <name>spermidine</name>
        <dbReference type="ChEBI" id="CHEBI:57834"/>
    </ligand>
</feature>
<sequence>MELEEFRLSLYQPGGLMGTIYAVDEVLYNSKSRYQHIMIVKLRGFGKTLVLDGLIQSTESDEHIYHEALVHPAMTVHPNPRRVLILGGGEGATLREVLRHSTVEKAVMIDIDEEVIEVSKKYLPEWHRGAFDDPRTELHIMDGFEYVKRASERGERFDVVIMDLTDPYGSDIAAQLYSRSAFELISRVLSSDGIVVTQAGCSTLFPDVFKRVYNAARQVFQHVREYAVWVPSFAYANSFIAMSNKYRIDSVSREEVDRRLAERGVKTRFYNGLRHIAMIGMAEMHIEIKA</sequence>
<dbReference type="SUPFAM" id="SSF53335">
    <property type="entry name" value="S-adenosyl-L-methionine-dependent methyltransferases"/>
    <property type="match status" value="1"/>
</dbReference>
<keyword evidence="2 4" id="KW-0808">Transferase</keyword>
<dbReference type="Gene3D" id="2.30.140.10">
    <property type="entry name" value="Spermidine synthase, tetramerisation domain"/>
    <property type="match status" value="1"/>
</dbReference>
<feature type="binding site" evidence="4">
    <location>
        <position position="110"/>
    </location>
    <ligand>
        <name>S-methyl-5'-thioadenosine</name>
        <dbReference type="ChEBI" id="CHEBI:17509"/>
    </ligand>
</feature>
<feature type="binding site" evidence="4">
    <location>
        <begin position="142"/>
        <end position="143"/>
    </location>
    <ligand>
        <name>S-methyl-5'-thioadenosine</name>
        <dbReference type="ChEBI" id="CHEBI:17509"/>
    </ligand>
</feature>
<reference evidence="9 10" key="1">
    <citation type="submission" date="2015-11" db="EMBL/GenBank/DDBJ databases">
        <title>Genome sequence of Pyrodictium occultum PL-19, a marine hyperthermophilic archaeon isolated from Volcano, Italy.</title>
        <authorList>
            <person name="Utturkar S."/>
            <person name="Huber H."/>
            <person name="Leptihn S."/>
            <person name="Brown S."/>
            <person name="Stetter K.O."/>
            <person name="Podar M."/>
        </authorList>
    </citation>
    <scope>NUCLEOTIDE SEQUENCE [LARGE SCALE GENOMIC DNA]</scope>
    <source>
        <strain evidence="9 10">PL-19</strain>
    </source>
</reference>
<evidence type="ECO:0000313" key="10">
    <source>
        <dbReference type="Proteomes" id="UP000053352"/>
    </source>
</evidence>
<comment type="catalytic activity">
    <reaction evidence="4 7">
        <text>S-adenosyl 3-(methylsulfanyl)propylamine + putrescine = S-methyl-5'-thioadenosine + spermidine + H(+)</text>
        <dbReference type="Rhea" id="RHEA:12721"/>
        <dbReference type="ChEBI" id="CHEBI:15378"/>
        <dbReference type="ChEBI" id="CHEBI:17509"/>
        <dbReference type="ChEBI" id="CHEBI:57443"/>
        <dbReference type="ChEBI" id="CHEBI:57834"/>
        <dbReference type="ChEBI" id="CHEBI:326268"/>
        <dbReference type="EC" id="2.5.1.16"/>
    </reaction>
</comment>
<dbReference type="EMBL" id="LNTB01000001">
    <property type="protein sequence ID" value="KSW11791.1"/>
    <property type="molecule type" value="Genomic_DNA"/>
</dbReference>
<dbReference type="FunFam" id="3.40.50.150:FF:000088">
    <property type="entry name" value="Polyamine aminopropyltransferase"/>
    <property type="match status" value="1"/>
</dbReference>
<comment type="subunit">
    <text evidence="4">Homodimer or homotetramer.</text>
</comment>
<dbReference type="STRING" id="2309.CF15_03015"/>
<evidence type="ECO:0000256" key="6">
    <source>
        <dbReference type="RuleBase" id="RU003836"/>
    </source>
</evidence>
<dbReference type="CDD" id="cd02440">
    <property type="entry name" value="AdoMet_MTases"/>
    <property type="match status" value="1"/>
</dbReference>
<name>A0A0V8RUR5_PYROC</name>
<evidence type="ECO:0000256" key="3">
    <source>
        <dbReference type="ARBA" id="ARBA00023115"/>
    </source>
</evidence>
<dbReference type="InterPro" id="IPR030374">
    <property type="entry name" value="PABS"/>
</dbReference>
<dbReference type="InterPro" id="IPR030373">
    <property type="entry name" value="PABS_CS"/>
</dbReference>
<evidence type="ECO:0000256" key="5">
    <source>
        <dbReference type="PROSITE-ProRule" id="PRU00354"/>
    </source>
</evidence>
<comment type="caution">
    <text evidence="9">The sequence shown here is derived from an EMBL/GenBank/DDBJ whole genome shotgun (WGS) entry which is preliminary data.</text>
</comment>
<proteinExistence type="inferred from homology"/>
<evidence type="ECO:0000256" key="2">
    <source>
        <dbReference type="ARBA" id="ARBA00022679"/>
    </source>
</evidence>
<dbReference type="NCBIfam" id="NF002010">
    <property type="entry name" value="PRK00811.1"/>
    <property type="match status" value="1"/>
</dbReference>
<dbReference type="PROSITE" id="PS01330">
    <property type="entry name" value="PABS_1"/>
    <property type="match status" value="1"/>
</dbReference>
<dbReference type="GO" id="GO:0004766">
    <property type="term" value="F:spermidine synthase activity"/>
    <property type="evidence" value="ECO:0007669"/>
    <property type="project" value="UniProtKB-UniRule"/>
</dbReference>
<dbReference type="UniPathway" id="UPA00248">
    <property type="reaction ID" value="UER00314"/>
</dbReference>
<protein>
    <recommendedName>
        <fullName evidence="4">Polyamine aminopropyltransferase</fullName>
    </recommendedName>
    <alternativeName>
        <fullName evidence="4">Putrescine aminopropyltransferase</fullName>
        <shortName evidence="4">PAPT</shortName>
    </alternativeName>
    <alternativeName>
        <fullName evidence="4">Spermidine synthase</fullName>
        <shortName evidence="4">SPDS</shortName>
        <shortName evidence="4">SPDSY</shortName>
        <ecNumber evidence="4">2.5.1.16</ecNumber>
    </alternativeName>
</protein>